<name>A0AAN9K0U5_CANGL</name>
<accession>A0AAN9K0U5</accession>
<evidence type="ECO:0000313" key="1">
    <source>
        <dbReference type="EMBL" id="KAK7307901.1"/>
    </source>
</evidence>
<protein>
    <submittedName>
        <fullName evidence="1">Uncharacterized protein</fullName>
    </submittedName>
</protein>
<dbReference type="EMBL" id="JAYMYQ010000010">
    <property type="protein sequence ID" value="KAK7307901.1"/>
    <property type="molecule type" value="Genomic_DNA"/>
</dbReference>
<proteinExistence type="predicted"/>
<sequence length="244" mass="27722">MRNSNKIVEIVTLGQQYTLLSLHLRSFVEVTKHGLNYENQKVGTTTALYLATLVEAATPHVNHWQPLHGNHFWQTCTQYQEQLEDCILISRLADQGTGKVHKINHANSLEGVHCTLDDEDYESEYSLCLGFPLNQLIHPVNLSKQPLDQYGRIWSSVADFLCEMDVPGHQFKSHGRLSLYIAWALNMLLARVPDLLAEIRTKILVFVIVGHDVLKSGRRVPVFYIHKVARLGWATPPITFDQAT</sequence>
<organism evidence="1 2">
    <name type="scientific">Canavalia gladiata</name>
    <name type="common">Sword bean</name>
    <name type="synonym">Dolichos gladiatus</name>
    <dbReference type="NCBI Taxonomy" id="3824"/>
    <lineage>
        <taxon>Eukaryota</taxon>
        <taxon>Viridiplantae</taxon>
        <taxon>Streptophyta</taxon>
        <taxon>Embryophyta</taxon>
        <taxon>Tracheophyta</taxon>
        <taxon>Spermatophyta</taxon>
        <taxon>Magnoliopsida</taxon>
        <taxon>eudicotyledons</taxon>
        <taxon>Gunneridae</taxon>
        <taxon>Pentapetalae</taxon>
        <taxon>rosids</taxon>
        <taxon>fabids</taxon>
        <taxon>Fabales</taxon>
        <taxon>Fabaceae</taxon>
        <taxon>Papilionoideae</taxon>
        <taxon>50 kb inversion clade</taxon>
        <taxon>NPAAA clade</taxon>
        <taxon>indigoferoid/millettioid clade</taxon>
        <taxon>Phaseoleae</taxon>
        <taxon>Canavalia</taxon>
    </lineage>
</organism>
<reference evidence="1 2" key="1">
    <citation type="submission" date="2024-01" db="EMBL/GenBank/DDBJ databases">
        <title>The genomes of 5 underutilized Papilionoideae crops provide insights into root nodulation and disease resistanc.</title>
        <authorList>
            <person name="Jiang F."/>
        </authorList>
    </citation>
    <scope>NUCLEOTIDE SEQUENCE [LARGE SCALE GENOMIC DNA]</scope>
    <source>
        <strain evidence="1">LVBAO_FW01</strain>
        <tissue evidence="1">Leaves</tissue>
    </source>
</reference>
<dbReference type="AlphaFoldDB" id="A0AAN9K0U5"/>
<keyword evidence="2" id="KW-1185">Reference proteome</keyword>
<dbReference type="Proteomes" id="UP001367508">
    <property type="component" value="Unassembled WGS sequence"/>
</dbReference>
<comment type="caution">
    <text evidence="1">The sequence shown here is derived from an EMBL/GenBank/DDBJ whole genome shotgun (WGS) entry which is preliminary data.</text>
</comment>
<evidence type="ECO:0000313" key="2">
    <source>
        <dbReference type="Proteomes" id="UP001367508"/>
    </source>
</evidence>
<gene>
    <name evidence="1" type="ORF">VNO77_41363</name>
</gene>